<keyword evidence="1" id="KW-0805">Transcription regulation</keyword>
<dbReference type="SMART" id="SM00342">
    <property type="entry name" value="HTH_ARAC"/>
    <property type="match status" value="1"/>
</dbReference>
<organism evidence="5 8">
    <name type="scientific">Lachnotalea glycerini</name>
    <dbReference type="NCBI Taxonomy" id="1763509"/>
    <lineage>
        <taxon>Bacteria</taxon>
        <taxon>Bacillati</taxon>
        <taxon>Bacillota</taxon>
        <taxon>Clostridia</taxon>
        <taxon>Lachnospirales</taxon>
        <taxon>Lachnospiraceae</taxon>
        <taxon>Lachnotalea</taxon>
    </lineage>
</organism>
<evidence type="ECO:0000259" key="4">
    <source>
        <dbReference type="PROSITE" id="PS01124"/>
    </source>
</evidence>
<comment type="caution">
    <text evidence="5">The sequence shown here is derived from an EMBL/GenBank/DDBJ whole genome shotgun (WGS) entry which is preliminary data.</text>
</comment>
<dbReference type="OrthoDB" id="9799319at2"/>
<dbReference type="SUPFAM" id="SSF51215">
    <property type="entry name" value="Regulatory protein AraC"/>
    <property type="match status" value="1"/>
</dbReference>
<dbReference type="InterPro" id="IPR009057">
    <property type="entry name" value="Homeodomain-like_sf"/>
</dbReference>
<protein>
    <submittedName>
        <fullName evidence="6">AraC family transcriptional regulator</fullName>
    </submittedName>
    <submittedName>
        <fullName evidence="5">AraC-like DNA-binding protein</fullName>
    </submittedName>
</protein>
<dbReference type="Proteomes" id="UP000216411">
    <property type="component" value="Unassembled WGS sequence"/>
</dbReference>
<dbReference type="InterPro" id="IPR018062">
    <property type="entry name" value="HTH_AraC-typ_CS"/>
</dbReference>
<dbReference type="InterPro" id="IPR018060">
    <property type="entry name" value="HTH_AraC"/>
</dbReference>
<keyword evidence="3" id="KW-0804">Transcription</keyword>
<dbReference type="PANTHER" id="PTHR43280">
    <property type="entry name" value="ARAC-FAMILY TRANSCRIPTIONAL REGULATOR"/>
    <property type="match status" value="1"/>
</dbReference>
<proteinExistence type="predicted"/>
<dbReference type="Proteomes" id="UP000247523">
    <property type="component" value="Unassembled WGS sequence"/>
</dbReference>
<dbReference type="PANTHER" id="PTHR43280:SF2">
    <property type="entry name" value="HTH-TYPE TRANSCRIPTIONAL REGULATOR EXSA"/>
    <property type="match status" value="1"/>
</dbReference>
<keyword evidence="2 5" id="KW-0238">DNA-binding</keyword>
<dbReference type="InterPro" id="IPR037923">
    <property type="entry name" value="HTH-like"/>
</dbReference>
<dbReference type="CDD" id="cd02208">
    <property type="entry name" value="cupin_RmlC-like"/>
    <property type="match status" value="1"/>
</dbReference>
<dbReference type="SUPFAM" id="SSF46689">
    <property type="entry name" value="Homeodomain-like"/>
    <property type="match status" value="2"/>
</dbReference>
<dbReference type="InterPro" id="IPR014710">
    <property type="entry name" value="RmlC-like_jellyroll"/>
</dbReference>
<dbReference type="GO" id="GO:0043565">
    <property type="term" value="F:sequence-specific DNA binding"/>
    <property type="evidence" value="ECO:0007669"/>
    <property type="project" value="InterPro"/>
</dbReference>
<reference evidence="5 8" key="2">
    <citation type="submission" date="2018-05" db="EMBL/GenBank/DDBJ databases">
        <title>Genomic Encyclopedia of Type Strains, Phase IV (KMG-IV): sequencing the most valuable type-strain genomes for metagenomic binning, comparative biology and taxonomic classification.</title>
        <authorList>
            <person name="Goeker M."/>
        </authorList>
    </citation>
    <scope>NUCLEOTIDE SEQUENCE [LARGE SCALE GENOMIC DNA]</scope>
    <source>
        <strain evidence="5 8">DSM 28816</strain>
    </source>
</reference>
<dbReference type="Gene3D" id="1.10.10.60">
    <property type="entry name" value="Homeodomain-like"/>
    <property type="match status" value="2"/>
</dbReference>
<dbReference type="EMBL" id="NOKA02000005">
    <property type="protein sequence ID" value="RDY32186.1"/>
    <property type="molecule type" value="Genomic_DNA"/>
</dbReference>
<evidence type="ECO:0000256" key="1">
    <source>
        <dbReference type="ARBA" id="ARBA00023015"/>
    </source>
</evidence>
<evidence type="ECO:0000256" key="2">
    <source>
        <dbReference type="ARBA" id="ARBA00023125"/>
    </source>
</evidence>
<dbReference type="GO" id="GO:0003700">
    <property type="term" value="F:DNA-binding transcription factor activity"/>
    <property type="evidence" value="ECO:0007669"/>
    <property type="project" value="InterPro"/>
</dbReference>
<evidence type="ECO:0000313" key="7">
    <source>
        <dbReference type="Proteomes" id="UP000216411"/>
    </source>
</evidence>
<accession>A0A255IQV2</accession>
<evidence type="ECO:0000313" key="5">
    <source>
        <dbReference type="EMBL" id="PXV86686.1"/>
    </source>
</evidence>
<reference evidence="6" key="3">
    <citation type="submission" date="2018-07" db="EMBL/GenBank/DDBJ databases">
        <authorList>
            <person name="Quirk P.G."/>
            <person name="Krulwich T.A."/>
        </authorList>
    </citation>
    <scope>NUCLEOTIDE SEQUENCE</scope>
    <source>
        <strain evidence="6">CCRI-19302</strain>
    </source>
</reference>
<gene>
    <name evidence="5" type="ORF">C8E03_11265</name>
    <name evidence="6" type="ORF">CG710_005765</name>
</gene>
<dbReference type="AlphaFoldDB" id="A0A255IQV2"/>
<dbReference type="PROSITE" id="PS01124">
    <property type="entry name" value="HTH_ARAC_FAMILY_2"/>
    <property type="match status" value="1"/>
</dbReference>
<evidence type="ECO:0000313" key="6">
    <source>
        <dbReference type="EMBL" id="RDY32186.1"/>
    </source>
</evidence>
<dbReference type="Gene3D" id="2.60.120.10">
    <property type="entry name" value="Jelly Rolls"/>
    <property type="match status" value="1"/>
</dbReference>
<name>A0A255IQV2_9FIRM</name>
<sequence length="288" mass="33537">MIEILDGIRETIIYDENMPIRFYFNADYENYPIHWQPAIEVIMPIESIYTVKIEENTIILNPGDVLFISPGVLHEIFAPNKGKRYIFLFEPPLFSTIKGLDSLASMFYPYALYTKESGEYAKEKMNRLMDSIYLEYSSNSILKYASIYSLILEMLVIAERNKTNLPIDIVNIKNTRAHKYVSKFLEICNYIDEHCTENIGVGELAKLSGFSESHFIRLFKQFTNYSYYDYLNRSRITYAKKLLTTLTDATIVDISMQSGFGSLATFNRLFKSINKCTPTQYRNLQQEK</sequence>
<dbReference type="EMBL" id="QICS01000012">
    <property type="protein sequence ID" value="PXV86686.1"/>
    <property type="molecule type" value="Genomic_DNA"/>
</dbReference>
<dbReference type="RefSeq" id="WP_094375804.1">
    <property type="nucleotide sequence ID" value="NZ_NOKA02000005.1"/>
</dbReference>
<dbReference type="PROSITE" id="PS00041">
    <property type="entry name" value="HTH_ARAC_FAMILY_1"/>
    <property type="match status" value="1"/>
</dbReference>
<feature type="domain" description="HTH araC/xylS-type" evidence="4">
    <location>
        <begin position="185"/>
        <end position="284"/>
    </location>
</feature>
<dbReference type="Pfam" id="PF12833">
    <property type="entry name" value="HTH_18"/>
    <property type="match status" value="1"/>
</dbReference>
<keyword evidence="7" id="KW-1185">Reference proteome</keyword>
<reference evidence="6 7" key="1">
    <citation type="journal article" date="2017" name="Genome Announc.">
        <title>Draft Genome Sequence of a Sporulating and Motile Strain of Lachnotalea glycerini Isolated from Water in Quebec City, Canada.</title>
        <authorList>
            <person name="Maheux A.F."/>
            <person name="Boudreau D.K."/>
            <person name="Berube E."/>
            <person name="Boissinot M."/>
            <person name="Raymond F."/>
            <person name="Brodeur S."/>
            <person name="Corbeil J."/>
            <person name="Isabel S."/>
            <person name="Omar R.F."/>
            <person name="Bergeron M.G."/>
        </authorList>
    </citation>
    <scope>NUCLEOTIDE SEQUENCE [LARGE SCALE GENOMIC DNA]</scope>
    <source>
        <strain evidence="6 7">CCRI-19302</strain>
    </source>
</reference>
<evidence type="ECO:0000256" key="3">
    <source>
        <dbReference type="ARBA" id="ARBA00023163"/>
    </source>
</evidence>
<evidence type="ECO:0000313" key="8">
    <source>
        <dbReference type="Proteomes" id="UP000247523"/>
    </source>
</evidence>